<keyword evidence="2" id="KW-1185">Reference proteome</keyword>
<evidence type="ECO:0000313" key="1">
    <source>
        <dbReference type="EMBL" id="MBK1866445.1"/>
    </source>
</evidence>
<organism evidence="1 2">
    <name type="scientific">Taklimakanibacter albus</name>
    <dbReference type="NCBI Taxonomy" id="2800327"/>
    <lineage>
        <taxon>Bacteria</taxon>
        <taxon>Pseudomonadati</taxon>
        <taxon>Pseudomonadota</taxon>
        <taxon>Alphaproteobacteria</taxon>
        <taxon>Hyphomicrobiales</taxon>
        <taxon>Aestuariivirgaceae</taxon>
        <taxon>Taklimakanibacter</taxon>
    </lineage>
</organism>
<gene>
    <name evidence="1" type="primary">smpB</name>
    <name evidence="1" type="ORF">JHL16_08790</name>
</gene>
<accession>A0ACC5R1G0</accession>
<reference evidence="1" key="1">
    <citation type="submission" date="2021-01" db="EMBL/GenBank/DDBJ databases">
        <authorList>
            <person name="Sun Q."/>
        </authorList>
    </citation>
    <scope>NUCLEOTIDE SEQUENCE</scope>
    <source>
        <strain evidence="1">YIM B02566</strain>
    </source>
</reference>
<protein>
    <submittedName>
        <fullName evidence="1">SsrA-binding protein SmpB</fullName>
    </submittedName>
</protein>
<proteinExistence type="predicted"/>
<name>A0ACC5R1G0_9HYPH</name>
<evidence type="ECO:0000313" key="2">
    <source>
        <dbReference type="Proteomes" id="UP000616151"/>
    </source>
</evidence>
<comment type="caution">
    <text evidence="1">The sequence shown here is derived from an EMBL/GenBank/DDBJ whole genome shotgun (WGS) entry which is preliminary data.</text>
</comment>
<sequence length="165" mass="18780">MSSKSGGTKASRKEEGIKVVADNRRARFDYEILDTYEAGIELRGSEVKSLREGKANIAESYAAVNDGELFLVNAYIPEYREANRFNHETKRPRKLLLHAREIDKLSGGVLREGLTIVPLRVYMNARGRAKVGIALARGKKLHDKRDAIKDRSWNREKSRLLRERG</sequence>
<dbReference type="EMBL" id="JAENHL010000006">
    <property type="protein sequence ID" value="MBK1866445.1"/>
    <property type="molecule type" value="Genomic_DNA"/>
</dbReference>
<dbReference type="Proteomes" id="UP000616151">
    <property type="component" value="Unassembled WGS sequence"/>
</dbReference>